<dbReference type="RefSeq" id="WP_093351342.1">
    <property type="nucleotide sequence ID" value="NZ_FNVB01000009.1"/>
</dbReference>
<organism evidence="1 4">
    <name type="scientific">Saccharopolyspora kobensis</name>
    <dbReference type="NCBI Taxonomy" id="146035"/>
    <lineage>
        <taxon>Bacteria</taxon>
        <taxon>Bacillati</taxon>
        <taxon>Actinomycetota</taxon>
        <taxon>Actinomycetes</taxon>
        <taxon>Pseudonocardiales</taxon>
        <taxon>Pseudonocardiaceae</taxon>
        <taxon>Saccharopolyspora</taxon>
    </lineage>
</organism>
<gene>
    <name evidence="1" type="ORF">SAMN02982929_05519</name>
    <name evidence="2" type="ORF">SAMN05216506_10448</name>
</gene>
<dbReference type="EMBL" id="FNVB01000009">
    <property type="protein sequence ID" value="SEG92272.1"/>
    <property type="molecule type" value="Genomic_DNA"/>
</dbReference>
<evidence type="ECO:0000313" key="3">
    <source>
        <dbReference type="Proteomes" id="UP000199690"/>
    </source>
</evidence>
<dbReference type="SMR" id="A0A1H6E3Q8"/>
<dbReference type="EMBL" id="FOME01000004">
    <property type="protein sequence ID" value="SFD36372.1"/>
    <property type="molecule type" value="Genomic_DNA"/>
</dbReference>
<evidence type="ECO:0000313" key="1">
    <source>
        <dbReference type="EMBL" id="SEG92272.1"/>
    </source>
</evidence>
<dbReference type="AlphaFoldDB" id="A0A1H6E3Q8"/>
<dbReference type="Proteomes" id="UP000199690">
    <property type="component" value="Unassembled WGS sequence"/>
</dbReference>
<reference evidence="3 4" key="1">
    <citation type="submission" date="2016-10" db="EMBL/GenBank/DDBJ databases">
        <authorList>
            <person name="Varghese N."/>
            <person name="Submissions S."/>
        </authorList>
    </citation>
    <scope>NUCLEOTIDE SEQUENCE [LARGE SCALE GENOMIC DNA]</scope>
    <source>
        <strain evidence="4">ATCC 20501</strain>
        <strain evidence="2 3">CGMCC 4.3529</strain>
    </source>
</reference>
<evidence type="ECO:0000313" key="2">
    <source>
        <dbReference type="EMBL" id="SFD36372.1"/>
    </source>
</evidence>
<proteinExistence type="predicted"/>
<evidence type="ECO:0000313" key="4">
    <source>
        <dbReference type="Proteomes" id="UP000236729"/>
    </source>
</evidence>
<dbReference type="Proteomes" id="UP000236729">
    <property type="component" value="Unassembled WGS sequence"/>
</dbReference>
<name>A0A1H6E3Q8_9PSEU</name>
<protein>
    <submittedName>
        <fullName evidence="1">Uncharacterized protein</fullName>
    </submittedName>
</protein>
<sequence length="211" mass="23055">MSQQKMLDALTAEWDDVADRLDPETFTRLVSLIAELQDADADADTSAMVTEDIASLLGDVLPVEHPVRRALAEPVSRFRRPEVDWVRLSTGLRDRLTGSAPSPRLDQLLAAESLDAHQLSAVGVDPADPDLIRLPAEGGDRYPAFQFDADGTPRALVRDVNRRLRVGEDPWGAADWWLGPNDWLGGIPAQLIGQVDDAALIDAARDESTEV</sequence>
<accession>A0A1H6E3Q8</accession>
<reference evidence="1" key="2">
    <citation type="submission" date="2016-10" db="EMBL/GenBank/DDBJ databases">
        <authorList>
            <person name="de Groot N.N."/>
        </authorList>
    </citation>
    <scope>NUCLEOTIDE SEQUENCE [LARGE SCALE GENOMIC DNA]</scope>
    <source>
        <strain evidence="1">ATCC 20501</strain>
    </source>
</reference>
<keyword evidence="3" id="KW-1185">Reference proteome</keyword>
<accession>A0A1I1RQC9</accession>